<dbReference type="AlphaFoldDB" id="A0A0D0BUQ1"/>
<feature type="coiled-coil region" evidence="1">
    <location>
        <begin position="130"/>
        <end position="164"/>
    </location>
</feature>
<protein>
    <submittedName>
        <fullName evidence="3">Uncharacterized protein</fullName>
    </submittedName>
</protein>
<dbReference type="OrthoDB" id="10650184at2759"/>
<evidence type="ECO:0000256" key="2">
    <source>
        <dbReference type="SAM" id="MobiDB-lite"/>
    </source>
</evidence>
<dbReference type="EMBL" id="KN834780">
    <property type="protein sequence ID" value="KIK59226.1"/>
    <property type="molecule type" value="Genomic_DNA"/>
</dbReference>
<accession>A0A0D0BUQ1</accession>
<dbReference type="HOGENOM" id="CLU_1518034_0_0_1"/>
<dbReference type="Proteomes" id="UP000053593">
    <property type="component" value="Unassembled WGS sequence"/>
</dbReference>
<sequence length="177" mass="19463">MKCKSFSHEASHPLLQVNIVLFDAELAVTIPNAQEIASEIEDHLRFGLSNASMNLTVKSPAKCADCGNKGPPESTASVFTVHSQQFIVLIAELMTAHIQSLTRPKQSRRQPRSHTSTSPRRGDVIDGDCGATANQKLVLLENQLVNMQNQLVGMQDRLALMEDRLRRVCNNTGKSSL</sequence>
<reference evidence="3 4" key="1">
    <citation type="submission" date="2014-04" db="EMBL/GenBank/DDBJ databases">
        <title>Evolutionary Origins and Diversification of the Mycorrhizal Mutualists.</title>
        <authorList>
            <consortium name="DOE Joint Genome Institute"/>
            <consortium name="Mycorrhizal Genomics Consortium"/>
            <person name="Kohler A."/>
            <person name="Kuo A."/>
            <person name="Nagy L.G."/>
            <person name="Floudas D."/>
            <person name="Copeland A."/>
            <person name="Barry K.W."/>
            <person name="Cichocki N."/>
            <person name="Veneault-Fourrey C."/>
            <person name="LaButti K."/>
            <person name="Lindquist E.A."/>
            <person name="Lipzen A."/>
            <person name="Lundell T."/>
            <person name="Morin E."/>
            <person name="Murat C."/>
            <person name="Riley R."/>
            <person name="Ohm R."/>
            <person name="Sun H."/>
            <person name="Tunlid A."/>
            <person name="Henrissat B."/>
            <person name="Grigoriev I.V."/>
            <person name="Hibbett D.S."/>
            <person name="Martin F."/>
        </authorList>
    </citation>
    <scope>NUCLEOTIDE SEQUENCE [LARGE SCALE GENOMIC DNA]</scope>
    <source>
        <strain evidence="3 4">FD-317 M1</strain>
    </source>
</reference>
<proteinExistence type="predicted"/>
<organism evidence="3 4">
    <name type="scientific">Collybiopsis luxurians FD-317 M1</name>
    <dbReference type="NCBI Taxonomy" id="944289"/>
    <lineage>
        <taxon>Eukaryota</taxon>
        <taxon>Fungi</taxon>
        <taxon>Dikarya</taxon>
        <taxon>Basidiomycota</taxon>
        <taxon>Agaricomycotina</taxon>
        <taxon>Agaricomycetes</taxon>
        <taxon>Agaricomycetidae</taxon>
        <taxon>Agaricales</taxon>
        <taxon>Marasmiineae</taxon>
        <taxon>Omphalotaceae</taxon>
        <taxon>Collybiopsis</taxon>
        <taxon>Collybiopsis luxurians</taxon>
    </lineage>
</organism>
<evidence type="ECO:0000256" key="1">
    <source>
        <dbReference type="SAM" id="Coils"/>
    </source>
</evidence>
<feature type="region of interest" description="Disordered" evidence="2">
    <location>
        <begin position="100"/>
        <end position="127"/>
    </location>
</feature>
<keyword evidence="4" id="KW-1185">Reference proteome</keyword>
<evidence type="ECO:0000313" key="4">
    <source>
        <dbReference type="Proteomes" id="UP000053593"/>
    </source>
</evidence>
<keyword evidence="1" id="KW-0175">Coiled coil</keyword>
<name>A0A0D0BUQ1_9AGAR</name>
<evidence type="ECO:0000313" key="3">
    <source>
        <dbReference type="EMBL" id="KIK59226.1"/>
    </source>
</evidence>
<gene>
    <name evidence="3" type="ORF">GYMLUDRAFT_245307</name>
</gene>